<protein>
    <submittedName>
        <fullName evidence="3">Histidine kinase</fullName>
    </submittedName>
</protein>
<keyword evidence="3" id="KW-0808">Transferase</keyword>
<feature type="transmembrane region" description="Helical" evidence="1">
    <location>
        <begin position="39"/>
        <end position="63"/>
    </location>
</feature>
<feature type="transmembrane region" description="Helical" evidence="1">
    <location>
        <begin position="12"/>
        <end position="33"/>
    </location>
</feature>
<name>A0A847S825_9BACT</name>
<keyword evidence="4" id="KW-1185">Reference proteome</keyword>
<dbReference type="Proteomes" id="UP000552864">
    <property type="component" value="Unassembled WGS sequence"/>
</dbReference>
<comment type="caution">
    <text evidence="3">The sequence shown here is derived from an EMBL/GenBank/DDBJ whole genome shotgun (WGS) entry which is preliminary data.</text>
</comment>
<dbReference type="PANTHER" id="PTHR34220">
    <property type="entry name" value="SENSOR HISTIDINE KINASE YPDA"/>
    <property type="match status" value="1"/>
</dbReference>
<feature type="domain" description="Signal transduction histidine kinase internal region" evidence="2">
    <location>
        <begin position="165"/>
        <end position="244"/>
    </location>
</feature>
<evidence type="ECO:0000313" key="4">
    <source>
        <dbReference type="Proteomes" id="UP000552864"/>
    </source>
</evidence>
<dbReference type="EMBL" id="JABAHZ010000002">
    <property type="protein sequence ID" value="NLR79380.1"/>
    <property type="molecule type" value="Genomic_DNA"/>
</dbReference>
<dbReference type="GO" id="GO:0000155">
    <property type="term" value="F:phosphorelay sensor kinase activity"/>
    <property type="evidence" value="ECO:0007669"/>
    <property type="project" value="InterPro"/>
</dbReference>
<keyword evidence="1" id="KW-0472">Membrane</keyword>
<evidence type="ECO:0000256" key="1">
    <source>
        <dbReference type="SAM" id="Phobius"/>
    </source>
</evidence>
<keyword evidence="1" id="KW-1133">Transmembrane helix</keyword>
<sequence length="370" mass="43087">MYLCIGKMNKSTLHHIIFWSVVTFILTIFYGAGLPDYGTAFLVIMMFQPLQWAYFYTVAYWAIPRFLYRKKYVQLALALTTCALTAGFLFRVIEITVADPYIMQQMLKKNPAFTWHKLNGTFLQQLLKPVYIINALEQSNLVIWVAISLKFIKMWFEKKQLSTQAELSALKSQIHPHFLFNTLNNLYALTLQQSPQSPTIVLGLSDILRYMLYECSTDQVLLKRDVEIMMRYVELEKLRYEDRLDLNFSIIGEMNGQKIPPLLMLPLIENAFKHGTSETVEDAWINMDLHLKNNRLKFKISNSKPASTSANSNKEVGRIGLNNVQKRLELLFPYAHQLQIFEEEEMFVVILDLDLKKNLIPHENKNLDRG</sequence>
<dbReference type="Pfam" id="PF06580">
    <property type="entry name" value="His_kinase"/>
    <property type="match status" value="1"/>
</dbReference>
<accession>A0A847S825</accession>
<dbReference type="GO" id="GO:0016020">
    <property type="term" value="C:membrane"/>
    <property type="evidence" value="ECO:0007669"/>
    <property type="project" value="InterPro"/>
</dbReference>
<proteinExistence type="predicted"/>
<gene>
    <name evidence="3" type="ORF">HGH91_12130</name>
</gene>
<keyword evidence="3" id="KW-0418">Kinase</keyword>
<keyword evidence="1" id="KW-0812">Transmembrane</keyword>
<organism evidence="3 4">
    <name type="scientific">Chitinophaga eiseniae</name>
    <dbReference type="NCBI Taxonomy" id="634771"/>
    <lineage>
        <taxon>Bacteria</taxon>
        <taxon>Pseudomonadati</taxon>
        <taxon>Bacteroidota</taxon>
        <taxon>Chitinophagia</taxon>
        <taxon>Chitinophagales</taxon>
        <taxon>Chitinophagaceae</taxon>
        <taxon>Chitinophaga</taxon>
    </lineage>
</organism>
<dbReference type="InterPro" id="IPR050640">
    <property type="entry name" value="Bact_2-comp_sensor_kinase"/>
</dbReference>
<dbReference type="AlphaFoldDB" id="A0A847S825"/>
<dbReference type="InterPro" id="IPR010559">
    <property type="entry name" value="Sig_transdc_His_kin_internal"/>
</dbReference>
<evidence type="ECO:0000313" key="3">
    <source>
        <dbReference type="EMBL" id="NLR79380.1"/>
    </source>
</evidence>
<feature type="transmembrane region" description="Helical" evidence="1">
    <location>
        <begin position="75"/>
        <end position="93"/>
    </location>
</feature>
<dbReference type="PANTHER" id="PTHR34220:SF7">
    <property type="entry name" value="SENSOR HISTIDINE KINASE YPDA"/>
    <property type="match status" value="1"/>
</dbReference>
<reference evidence="3 4" key="1">
    <citation type="submission" date="2020-04" db="EMBL/GenBank/DDBJ databases">
        <authorList>
            <person name="Yin C."/>
        </authorList>
    </citation>
    <scope>NUCLEOTIDE SEQUENCE [LARGE SCALE GENOMIC DNA]</scope>
    <source>
        <strain evidence="3 4">Ak56</strain>
    </source>
</reference>
<evidence type="ECO:0000259" key="2">
    <source>
        <dbReference type="Pfam" id="PF06580"/>
    </source>
</evidence>